<dbReference type="InterPro" id="IPR009097">
    <property type="entry name" value="Cyclic_Pdiesterase"/>
</dbReference>
<dbReference type="OrthoDB" id="5540889at2"/>
<proteinExistence type="predicted"/>
<organism evidence="1 2">
    <name type="scientific">Zoogloea oleivorans</name>
    <dbReference type="NCBI Taxonomy" id="1552750"/>
    <lineage>
        <taxon>Bacteria</taxon>
        <taxon>Pseudomonadati</taxon>
        <taxon>Pseudomonadota</taxon>
        <taxon>Betaproteobacteria</taxon>
        <taxon>Rhodocyclales</taxon>
        <taxon>Zoogloeaceae</taxon>
        <taxon>Zoogloea</taxon>
    </lineage>
</organism>
<dbReference type="Pfam" id="PF13563">
    <property type="entry name" value="2_5_RNA_ligase2"/>
    <property type="match status" value="1"/>
</dbReference>
<evidence type="ECO:0000313" key="1">
    <source>
        <dbReference type="EMBL" id="TYC56514.1"/>
    </source>
</evidence>
<reference evidence="1 2" key="1">
    <citation type="submission" date="2019-01" db="EMBL/GenBank/DDBJ databases">
        <title>Zoogloea oleivorans genome sequencing and assembly.</title>
        <authorList>
            <person name="Tancsics A."/>
            <person name="Farkas M."/>
            <person name="Kriszt B."/>
            <person name="Maroti G."/>
            <person name="Horvath B."/>
        </authorList>
    </citation>
    <scope>NUCLEOTIDE SEQUENCE [LARGE SCALE GENOMIC DNA]</scope>
    <source>
        <strain evidence="1 2">Buc</strain>
    </source>
</reference>
<keyword evidence="2" id="KW-1185">Reference proteome</keyword>
<dbReference type="GO" id="GO:0016874">
    <property type="term" value="F:ligase activity"/>
    <property type="evidence" value="ECO:0007669"/>
    <property type="project" value="UniProtKB-KW"/>
</dbReference>
<protein>
    <submittedName>
        <fullName evidence="1">2'-5' RNA ligase family protein</fullName>
    </submittedName>
</protein>
<accession>A0A6C2CSH5</accession>
<sequence>MTLHAPHSIPDAVFEHARAAFATAGQTLQNVRRDFPEWHRGRPRYALWALDVDVAPVREAVAGATWHLDGYLLDDYRRQPHITLALCGFPSNSPQHADDFGPAALCAQVAALQAQAPAPFTVEIGQLASFSSAPFLAARDVDGGIGKLRSALTGASSEPGGPYTPHVTVGLYGGAWPTADVQSRLDGFDRHPAIHCHIERLSLMSYAAPEIGGPLATLADFCLVTRQLVWAAGRPLAGF</sequence>
<keyword evidence="1" id="KW-0436">Ligase</keyword>
<dbReference type="AlphaFoldDB" id="A0A6C2CSH5"/>
<evidence type="ECO:0000313" key="2">
    <source>
        <dbReference type="Proteomes" id="UP000389128"/>
    </source>
</evidence>
<dbReference type="RefSeq" id="WP_148579252.1">
    <property type="nucleotide sequence ID" value="NZ_SDKK01000010.1"/>
</dbReference>
<dbReference type="Proteomes" id="UP000389128">
    <property type="component" value="Unassembled WGS sequence"/>
</dbReference>
<dbReference type="Gene3D" id="3.90.1140.10">
    <property type="entry name" value="Cyclic phosphodiesterase"/>
    <property type="match status" value="1"/>
</dbReference>
<gene>
    <name evidence="1" type="ORF">ETQ85_11700</name>
</gene>
<dbReference type="EMBL" id="SDKK01000010">
    <property type="protein sequence ID" value="TYC56514.1"/>
    <property type="molecule type" value="Genomic_DNA"/>
</dbReference>
<comment type="caution">
    <text evidence="1">The sequence shown here is derived from an EMBL/GenBank/DDBJ whole genome shotgun (WGS) entry which is preliminary data.</text>
</comment>
<dbReference type="SUPFAM" id="SSF55144">
    <property type="entry name" value="LigT-like"/>
    <property type="match status" value="1"/>
</dbReference>
<name>A0A6C2CSH5_9RHOO</name>